<dbReference type="EC" id="3.1.1.96" evidence="4"/>
<dbReference type="InterPro" id="IPR007508">
    <property type="entry name" value="DtdA"/>
</dbReference>
<comment type="cofactor">
    <cofactor evidence="4">
        <name>Zn(2+)</name>
        <dbReference type="ChEBI" id="CHEBI:29105"/>
    </cofactor>
    <text evidence="4">Binds 2 Zn(2+) ions per subunit.</text>
</comment>
<dbReference type="GO" id="GO:0051499">
    <property type="term" value="F:D-aminoacyl-tRNA deacylase activity"/>
    <property type="evidence" value="ECO:0007669"/>
    <property type="project" value="UniProtKB-UniRule"/>
</dbReference>
<dbReference type="HAMAP" id="MF_00562">
    <property type="entry name" value="Deacylase_DtdA"/>
    <property type="match status" value="1"/>
</dbReference>
<evidence type="ECO:0000256" key="4">
    <source>
        <dbReference type="HAMAP-Rule" id="MF_00562"/>
    </source>
</evidence>
<evidence type="ECO:0000313" key="6">
    <source>
        <dbReference type="EMBL" id="MFC4986980.1"/>
    </source>
</evidence>
<keyword evidence="3 4" id="KW-0862">Zinc</keyword>
<dbReference type="Gene3D" id="3.40.630.50">
    <property type="entry name" value="AF0625-like"/>
    <property type="match status" value="1"/>
</dbReference>
<dbReference type="PANTHER" id="PTHR34667">
    <property type="entry name" value="D-AMINOACYL-TRNA DEACYLASE"/>
    <property type="match status" value="1"/>
</dbReference>
<comment type="similarity">
    <text evidence="4">Belongs to the DtdA deacylase family.</text>
</comment>
<organism evidence="6 7">
    <name type="scientific">Saliphagus infecundisoli</name>
    <dbReference type="NCBI Taxonomy" id="1849069"/>
    <lineage>
        <taxon>Archaea</taxon>
        <taxon>Methanobacteriati</taxon>
        <taxon>Methanobacteriota</taxon>
        <taxon>Stenosarchaea group</taxon>
        <taxon>Halobacteria</taxon>
        <taxon>Halobacteriales</taxon>
        <taxon>Natrialbaceae</taxon>
        <taxon>Saliphagus</taxon>
    </lineage>
</organism>
<comment type="caution">
    <text evidence="6">The sequence shown here is derived from an EMBL/GenBank/DDBJ whole genome shotgun (WGS) entry which is preliminary data.</text>
</comment>
<evidence type="ECO:0000256" key="2">
    <source>
        <dbReference type="ARBA" id="ARBA00022801"/>
    </source>
</evidence>
<dbReference type="GO" id="GO:0019478">
    <property type="term" value="P:D-amino acid catabolic process"/>
    <property type="evidence" value="ECO:0007669"/>
    <property type="project" value="UniProtKB-UniRule"/>
</dbReference>
<dbReference type="PANTHER" id="PTHR34667:SF1">
    <property type="entry name" value="D-AMINOACYL-TRNA DEACYLASE"/>
    <property type="match status" value="1"/>
</dbReference>
<accession>A0ABD5QB38</accession>
<evidence type="ECO:0000256" key="1">
    <source>
        <dbReference type="ARBA" id="ARBA00022723"/>
    </source>
</evidence>
<comment type="function">
    <text evidence="4">D-aminoacyl-tRNA deacylase with broad substrate specificity. By recycling D-aminoacyl-tRNA to D-amino acids and free tRNA molecules, this enzyme counteracts the toxicity associated with the formation of D-aminoacyl-tRNA entities in vivo.</text>
</comment>
<evidence type="ECO:0000313" key="7">
    <source>
        <dbReference type="Proteomes" id="UP001595925"/>
    </source>
</evidence>
<feature type="region of interest" description="Disordered" evidence="5">
    <location>
        <begin position="31"/>
        <end position="56"/>
    </location>
</feature>
<dbReference type="AlphaFoldDB" id="A0ABD5QB38"/>
<comment type="catalytic activity">
    <reaction evidence="4">
        <text>glycyl-tRNA(Ala) + H2O = tRNA(Ala) + glycine + H(+)</text>
        <dbReference type="Rhea" id="RHEA:53744"/>
        <dbReference type="Rhea" id="RHEA-COMP:9657"/>
        <dbReference type="Rhea" id="RHEA-COMP:13640"/>
        <dbReference type="ChEBI" id="CHEBI:15377"/>
        <dbReference type="ChEBI" id="CHEBI:15378"/>
        <dbReference type="ChEBI" id="CHEBI:57305"/>
        <dbReference type="ChEBI" id="CHEBI:78442"/>
        <dbReference type="ChEBI" id="CHEBI:78522"/>
        <dbReference type="EC" id="3.1.1.96"/>
    </reaction>
</comment>
<dbReference type="NCBIfam" id="NF011435">
    <property type="entry name" value="PRK14866.1-1"/>
    <property type="match status" value="1"/>
</dbReference>
<reference evidence="6 7" key="1">
    <citation type="journal article" date="2019" name="Int. J. Syst. Evol. Microbiol.">
        <title>The Global Catalogue of Microorganisms (GCM) 10K type strain sequencing project: providing services to taxonomists for standard genome sequencing and annotation.</title>
        <authorList>
            <consortium name="The Broad Institute Genomics Platform"/>
            <consortium name="The Broad Institute Genome Sequencing Center for Infectious Disease"/>
            <person name="Wu L."/>
            <person name="Ma J."/>
        </authorList>
    </citation>
    <scope>NUCLEOTIDE SEQUENCE [LARGE SCALE GENOMIC DNA]</scope>
    <source>
        <strain evidence="6 7">CGMCC 1.15824</strain>
    </source>
</reference>
<dbReference type="EMBL" id="JBHSJG010000014">
    <property type="protein sequence ID" value="MFC4986980.1"/>
    <property type="molecule type" value="Genomic_DNA"/>
</dbReference>
<sequence length="455" mass="48872">MGAPRGPTDVLAIVESRADVASERIADALREGADWDVHEDASRPDGDGGGTYHRTDGAELRTFDGLHIELEEPAAAFECDPDLLVFASRHSGETGPLLSGHFTGNFGPAEFGGEDGRFAEAAPNALPALLAAFDEHAPEEYDVGTECTHHGPTDVGCPSLFVELGSDDEQWTDPAGAAAVARAILDLRGVSPHRERQVVGFGGGHYAPRFERIIRETPWAVGHVGSEWAMEAMGLPESNRATIGRAFEESSAAHAVVEGDRPALETTVEDLGYRVVSERWLRTVGDRPLALVDRVEDALGPIDEGIRFGEARGEFAVRPLPTELLRAAEGIDADRTRELLEGEAVAFETREGGNRIGSRVALPEADTGERAKAVLEELLEVLRERYDEVSVGVDEVRAHETAFDPERARELGVPEGPAFGRLSGGEAVEIAGEEIGPDEVSGERVDRFPLPDGWG</sequence>
<dbReference type="Pfam" id="PF04414">
    <property type="entry name" value="tRNA_deacylase"/>
    <property type="match status" value="1"/>
</dbReference>
<dbReference type="SUPFAM" id="SSF142535">
    <property type="entry name" value="AF0625-like"/>
    <property type="match status" value="1"/>
</dbReference>
<keyword evidence="7" id="KW-1185">Reference proteome</keyword>
<dbReference type="RefSeq" id="WP_224828237.1">
    <property type="nucleotide sequence ID" value="NZ_JAIVEF010000005.1"/>
</dbReference>
<feature type="region of interest" description="Disordered" evidence="5">
    <location>
        <begin position="434"/>
        <end position="455"/>
    </location>
</feature>
<keyword evidence="2 4" id="KW-0378">Hydrolase</keyword>
<comment type="catalytic activity">
    <reaction evidence="4">
        <text>a D-aminoacyl-tRNA + H2O = a tRNA + a D-alpha-amino acid + H(+)</text>
        <dbReference type="Rhea" id="RHEA:13953"/>
        <dbReference type="Rhea" id="RHEA-COMP:10123"/>
        <dbReference type="Rhea" id="RHEA-COMP:10124"/>
        <dbReference type="ChEBI" id="CHEBI:15377"/>
        <dbReference type="ChEBI" id="CHEBI:15378"/>
        <dbReference type="ChEBI" id="CHEBI:59871"/>
        <dbReference type="ChEBI" id="CHEBI:78442"/>
        <dbReference type="ChEBI" id="CHEBI:79333"/>
        <dbReference type="EC" id="3.1.1.96"/>
    </reaction>
</comment>
<evidence type="ECO:0000256" key="3">
    <source>
        <dbReference type="ARBA" id="ARBA00022833"/>
    </source>
</evidence>
<evidence type="ECO:0000256" key="5">
    <source>
        <dbReference type="SAM" id="MobiDB-lite"/>
    </source>
</evidence>
<dbReference type="InterPro" id="IPR018033">
    <property type="entry name" value="Deacylase_DtdA_archaea"/>
</dbReference>
<feature type="compositionally biased region" description="Basic and acidic residues" evidence="5">
    <location>
        <begin position="31"/>
        <end position="46"/>
    </location>
</feature>
<keyword evidence="1 4" id="KW-0479">Metal-binding</keyword>
<comment type="subunit">
    <text evidence="4">Monomer.</text>
</comment>
<dbReference type="GO" id="GO:0008270">
    <property type="term" value="F:zinc ion binding"/>
    <property type="evidence" value="ECO:0007669"/>
    <property type="project" value="UniProtKB-UniRule"/>
</dbReference>
<protein>
    <recommendedName>
        <fullName evidence="4">D-aminoacyl-tRNA deacylase</fullName>
        <ecNumber evidence="4">3.1.1.96</ecNumber>
    </recommendedName>
</protein>
<dbReference type="Proteomes" id="UP001595925">
    <property type="component" value="Unassembled WGS sequence"/>
</dbReference>
<gene>
    <name evidence="4" type="primary">dtdA</name>
    <name evidence="6" type="ORF">ACFPFO_04175</name>
</gene>
<dbReference type="Gene3D" id="3.40.50.10700">
    <property type="entry name" value="AF0625-like"/>
    <property type="match status" value="1"/>
</dbReference>
<name>A0ABD5QB38_9EURY</name>
<proteinExistence type="inferred from homology"/>